<sequence>MKLAHIEASLVGQHLAKGEALKLVDRDHEAFKVVVEQDLEKEKINFNINRSYKHASNVVASNCG</sequence>
<organism evidence="1 2">
    <name type="scientific">Gottfriedia solisilvae</name>
    <dbReference type="NCBI Taxonomy" id="1516104"/>
    <lineage>
        <taxon>Bacteria</taxon>
        <taxon>Bacillati</taxon>
        <taxon>Bacillota</taxon>
        <taxon>Bacilli</taxon>
        <taxon>Bacillales</taxon>
        <taxon>Bacillaceae</taxon>
        <taxon>Gottfriedia</taxon>
    </lineage>
</organism>
<accession>A0A8J3F0R1</accession>
<proteinExistence type="predicted"/>
<dbReference type="RefSeq" id="WP_087999608.1">
    <property type="nucleotide sequence ID" value="NZ_BMHB01000001.1"/>
</dbReference>
<gene>
    <name evidence="1" type="ORF">GCM10007380_29740</name>
</gene>
<dbReference type="Proteomes" id="UP000626244">
    <property type="component" value="Unassembled WGS sequence"/>
</dbReference>
<comment type="caution">
    <text evidence="1">The sequence shown here is derived from an EMBL/GenBank/DDBJ whole genome shotgun (WGS) entry which is preliminary data.</text>
</comment>
<dbReference type="EMBL" id="BMHB01000001">
    <property type="protein sequence ID" value="GGI15781.1"/>
    <property type="molecule type" value="Genomic_DNA"/>
</dbReference>
<reference evidence="2" key="1">
    <citation type="journal article" date="2019" name="Int. J. Syst. Evol. Microbiol.">
        <title>The Global Catalogue of Microorganisms (GCM) 10K type strain sequencing project: providing services to taxonomists for standard genome sequencing and annotation.</title>
        <authorList>
            <consortium name="The Broad Institute Genomics Platform"/>
            <consortium name="The Broad Institute Genome Sequencing Center for Infectious Disease"/>
            <person name="Wu L."/>
            <person name="Ma J."/>
        </authorList>
    </citation>
    <scope>NUCLEOTIDE SEQUENCE [LARGE SCALE GENOMIC DNA]</scope>
    <source>
        <strain evidence="2">CGMCC 1.14993</strain>
    </source>
</reference>
<evidence type="ECO:0000313" key="1">
    <source>
        <dbReference type="EMBL" id="GGI15781.1"/>
    </source>
</evidence>
<protein>
    <submittedName>
        <fullName evidence="1">Uncharacterized protein</fullName>
    </submittedName>
</protein>
<evidence type="ECO:0000313" key="2">
    <source>
        <dbReference type="Proteomes" id="UP000626244"/>
    </source>
</evidence>
<keyword evidence="2" id="KW-1185">Reference proteome</keyword>
<dbReference type="AlphaFoldDB" id="A0A8J3F0R1"/>
<name>A0A8J3F0R1_9BACI</name>